<name>A0ABU3QI40_9ACTN</name>
<sequence>MDIAYDFRGRTAFVTGAASGVADEPFGRLGKPEEIASAVLWPCHTAPPSPPAPPSSSTAARPPDLTRPRTRSTAVVVDGRPAGAVEQRGTPEPFGNVFARGGRVRLPPGDNGHSRGHVP</sequence>
<feature type="region of interest" description="Disordered" evidence="1">
    <location>
        <begin position="42"/>
        <end position="119"/>
    </location>
</feature>
<dbReference type="EMBL" id="JAWCTQ010000009">
    <property type="protein sequence ID" value="MDT9682428.1"/>
    <property type="molecule type" value="Genomic_DNA"/>
</dbReference>
<comment type="caution">
    <text evidence="2">The sequence shown here is derived from an EMBL/GenBank/DDBJ whole genome shotgun (WGS) entry which is preliminary data.</text>
</comment>
<feature type="compositionally biased region" description="Pro residues" evidence="1">
    <location>
        <begin position="45"/>
        <end position="54"/>
    </location>
</feature>
<accession>A0ABU3QI40</accession>
<reference evidence="2 3" key="1">
    <citation type="submission" date="2023-09" db="EMBL/GenBank/DDBJ databases">
        <title>Streptomyces sp. nov.: A antagonism against Alternaria gaisen Producing Streptochlin, Isolated from Tamarix root soil.</title>
        <authorList>
            <person name="Chen Y."/>
        </authorList>
    </citation>
    <scope>NUCLEOTIDE SEQUENCE [LARGE SCALE GENOMIC DNA]</scope>
    <source>
        <strain evidence="2 3">TRM76323</strain>
    </source>
</reference>
<protein>
    <submittedName>
        <fullName evidence="2">Uncharacterized protein</fullName>
    </submittedName>
</protein>
<keyword evidence="3" id="KW-1185">Reference proteome</keyword>
<dbReference type="Proteomes" id="UP001250181">
    <property type="component" value="Unassembled WGS sequence"/>
</dbReference>
<gene>
    <name evidence="2" type="ORF">RND61_10160</name>
</gene>
<organism evidence="2 3">
    <name type="scientific">Streptomyces tamarix</name>
    <dbReference type="NCBI Taxonomy" id="3078565"/>
    <lineage>
        <taxon>Bacteria</taxon>
        <taxon>Bacillati</taxon>
        <taxon>Actinomycetota</taxon>
        <taxon>Actinomycetes</taxon>
        <taxon>Kitasatosporales</taxon>
        <taxon>Streptomycetaceae</taxon>
        <taxon>Streptomyces</taxon>
    </lineage>
</organism>
<evidence type="ECO:0000313" key="3">
    <source>
        <dbReference type="Proteomes" id="UP001250181"/>
    </source>
</evidence>
<evidence type="ECO:0000256" key="1">
    <source>
        <dbReference type="SAM" id="MobiDB-lite"/>
    </source>
</evidence>
<evidence type="ECO:0000313" key="2">
    <source>
        <dbReference type="EMBL" id="MDT9682428.1"/>
    </source>
</evidence>
<proteinExistence type="predicted"/>
<dbReference type="RefSeq" id="WP_315877513.1">
    <property type="nucleotide sequence ID" value="NZ_JAWCTQ010000009.1"/>
</dbReference>